<dbReference type="KEGG" id="cnan:A2G96_11415"/>
<evidence type="ECO:0000259" key="3">
    <source>
        <dbReference type="PROSITE" id="PS51387"/>
    </source>
</evidence>
<sequence>MTTIPTEVSHLIETVLHARKTKTSLNIVGGGTKCFYGEEPSGEPCDVRRLSGICSYEPSELVVTARAGTPLEELEAVLAEHNQYLAFEPPRFAKGSTVGGAVAAGLSGPARVGVGSIRDFVLGATMINGKGELLTFGGQVMKNVAGYDVSRLLAGSMGTLGVICEVSLKVLPIHSSRITLFIERDEAGALSLLNGLTRQALPVNASAWHDGKLFLRLSGAASAVTEARKRLGGTELEPDEALSWWDAVRDHRHDFFSQSDAPLWRVSVPAVSQPFLAANQLIEWGGALRWLYTDDPIEDVREMASSLGGHATLFRDPHHRSGVFTPPSDALFEIHRNLKQAFDPDGIFNVGRLYPGL</sequence>
<dbReference type="PANTHER" id="PTHR11748">
    <property type="entry name" value="D-LACTATE DEHYDROGENASE"/>
    <property type="match status" value="1"/>
</dbReference>
<dbReference type="Proteomes" id="UP000075238">
    <property type="component" value="Chromosome 1"/>
</dbReference>
<organism evidence="4 5">
    <name type="scientific">Cupriavidus nantongensis</name>
    <dbReference type="NCBI Taxonomy" id="1796606"/>
    <lineage>
        <taxon>Bacteria</taxon>
        <taxon>Pseudomonadati</taxon>
        <taxon>Pseudomonadota</taxon>
        <taxon>Betaproteobacteria</taxon>
        <taxon>Burkholderiales</taxon>
        <taxon>Burkholderiaceae</taxon>
        <taxon>Cupriavidus</taxon>
    </lineage>
</organism>
<dbReference type="Gene3D" id="3.30.465.10">
    <property type="match status" value="1"/>
</dbReference>
<keyword evidence="1" id="KW-0285">Flavoprotein</keyword>
<dbReference type="InterPro" id="IPR016166">
    <property type="entry name" value="FAD-bd_PCMH"/>
</dbReference>
<dbReference type="SUPFAM" id="SSF55103">
    <property type="entry name" value="FAD-linked oxidases, C-terminal domain"/>
    <property type="match status" value="1"/>
</dbReference>
<dbReference type="InterPro" id="IPR016164">
    <property type="entry name" value="FAD-linked_Oxase-like_C"/>
</dbReference>
<dbReference type="EMBL" id="CP014844">
    <property type="protein sequence ID" value="AMR78299.1"/>
    <property type="molecule type" value="Genomic_DNA"/>
</dbReference>
<dbReference type="GO" id="GO:0003824">
    <property type="term" value="F:catalytic activity"/>
    <property type="evidence" value="ECO:0007669"/>
    <property type="project" value="InterPro"/>
</dbReference>
<evidence type="ECO:0000313" key="5">
    <source>
        <dbReference type="Proteomes" id="UP000075238"/>
    </source>
</evidence>
<dbReference type="InterPro" id="IPR036318">
    <property type="entry name" value="FAD-bd_PCMH-like_sf"/>
</dbReference>
<keyword evidence="5" id="KW-1185">Reference proteome</keyword>
<accession>A0A142JJN7</accession>
<dbReference type="AlphaFoldDB" id="A0A142JJN7"/>
<reference evidence="4 5" key="1">
    <citation type="submission" date="2016-03" db="EMBL/GenBank/DDBJ databases">
        <title>Complete genome sequence of a novel chlorpyrifos degrading bacterium, Cupriavidus nantongensis sp. X1.</title>
        <authorList>
            <person name="Fang L."/>
        </authorList>
    </citation>
    <scope>NUCLEOTIDE SEQUENCE [LARGE SCALE GENOMIC DNA]</scope>
    <source>
        <strain evidence="4 5">X1</strain>
    </source>
</reference>
<evidence type="ECO:0000256" key="1">
    <source>
        <dbReference type="ARBA" id="ARBA00022630"/>
    </source>
</evidence>
<gene>
    <name evidence="4" type="primary">glcE</name>
    <name evidence="4" type="ORF">A2G96_11415</name>
</gene>
<dbReference type="SUPFAM" id="SSF56176">
    <property type="entry name" value="FAD-binding/transporter-associated domain-like"/>
    <property type="match status" value="1"/>
</dbReference>
<dbReference type="GeneID" id="60822430"/>
<dbReference type="GO" id="GO:0071949">
    <property type="term" value="F:FAD binding"/>
    <property type="evidence" value="ECO:0007669"/>
    <property type="project" value="InterPro"/>
</dbReference>
<evidence type="ECO:0000313" key="4">
    <source>
        <dbReference type="EMBL" id="AMR78299.1"/>
    </source>
</evidence>
<dbReference type="PROSITE" id="PS51387">
    <property type="entry name" value="FAD_PCMH"/>
    <property type="match status" value="1"/>
</dbReference>
<name>A0A142JJN7_9BURK</name>
<dbReference type="InterPro" id="IPR006094">
    <property type="entry name" value="Oxid_FAD_bind_N"/>
</dbReference>
<proteinExistence type="predicted"/>
<dbReference type="STRING" id="1796606.A2G96_11415"/>
<dbReference type="InterPro" id="IPR016169">
    <property type="entry name" value="FAD-bd_PCMH_sub2"/>
</dbReference>
<dbReference type="PANTHER" id="PTHR11748:SF103">
    <property type="entry name" value="GLYCOLATE OXIDASE SUBUNIT GLCE"/>
    <property type="match status" value="1"/>
</dbReference>
<dbReference type="NCBIfam" id="NF008439">
    <property type="entry name" value="PRK11282.1"/>
    <property type="match status" value="1"/>
</dbReference>
<feature type="domain" description="FAD-binding PCMH-type" evidence="3">
    <location>
        <begin position="1"/>
        <end position="173"/>
    </location>
</feature>
<protein>
    <submittedName>
        <fullName evidence="4">Glycolate oxidase subunit GlcE</fullName>
    </submittedName>
</protein>
<dbReference type="Pfam" id="PF01565">
    <property type="entry name" value="FAD_binding_4"/>
    <property type="match status" value="1"/>
</dbReference>
<dbReference type="OrthoDB" id="9811557at2"/>
<evidence type="ECO:0000256" key="2">
    <source>
        <dbReference type="ARBA" id="ARBA00022827"/>
    </source>
</evidence>
<dbReference type="RefSeq" id="WP_062794395.1">
    <property type="nucleotide sequence ID" value="NZ_CP014844.1"/>
</dbReference>
<keyword evidence="2" id="KW-0274">FAD</keyword>